<dbReference type="NCBIfam" id="NF033679">
    <property type="entry name" value="DNRLRE_dom"/>
    <property type="match status" value="1"/>
</dbReference>
<accession>A0A1V4IET3</accession>
<dbReference type="AlphaFoldDB" id="A0A1V4IET3"/>
<dbReference type="OrthoDB" id="1928775at2"/>
<organism evidence="1 2">
    <name type="scientific">Clostridium oryzae</name>
    <dbReference type="NCBI Taxonomy" id="1450648"/>
    <lineage>
        <taxon>Bacteria</taxon>
        <taxon>Bacillati</taxon>
        <taxon>Bacillota</taxon>
        <taxon>Clostridia</taxon>
        <taxon>Eubacteriales</taxon>
        <taxon>Clostridiaceae</taxon>
        <taxon>Clostridium</taxon>
    </lineage>
</organism>
<dbReference type="Proteomes" id="UP000190080">
    <property type="component" value="Unassembled WGS sequence"/>
</dbReference>
<evidence type="ECO:0000313" key="2">
    <source>
        <dbReference type="Proteomes" id="UP000190080"/>
    </source>
</evidence>
<dbReference type="STRING" id="1450648.CLORY_36540"/>
<dbReference type="EMBL" id="MZGV01000058">
    <property type="protein sequence ID" value="OPJ58360.1"/>
    <property type="molecule type" value="Genomic_DNA"/>
</dbReference>
<dbReference type="RefSeq" id="WP_079427152.1">
    <property type="nucleotide sequence ID" value="NZ_MZGV01000058.1"/>
</dbReference>
<keyword evidence="2" id="KW-1185">Reference proteome</keyword>
<protein>
    <submittedName>
        <fullName evidence="1">Uncharacterized protein</fullName>
    </submittedName>
</protein>
<gene>
    <name evidence="1" type="ORF">CLORY_36540</name>
</gene>
<proteinExistence type="predicted"/>
<name>A0A1V4IET3_9CLOT</name>
<reference evidence="1 2" key="1">
    <citation type="submission" date="2017-03" db="EMBL/GenBank/DDBJ databases">
        <title>Genome sequence of Clostridium oryzae DSM 28571.</title>
        <authorList>
            <person name="Poehlein A."/>
            <person name="Daniel R."/>
        </authorList>
    </citation>
    <scope>NUCLEOTIDE SEQUENCE [LARGE SCALE GENOMIC DNA]</scope>
    <source>
        <strain evidence="1 2">DSM 28571</strain>
    </source>
</reference>
<evidence type="ECO:0000313" key="1">
    <source>
        <dbReference type="EMBL" id="OPJ58360.1"/>
    </source>
</evidence>
<sequence length="289" mass="32557">MKSIIIPASKSVTISDKFPNKSLNDETIIVGYDGQYTYSSFLFFDFSLIPNNIMLISSELVLFKCDNFFNDTSVFFDIYPLYDYFSSYSTYNNPPSIKHFIRKSLYPFTSKVAITSNITDITALWNKSIIENRGLAICGKKCKSIATFGSSKAKDKYLNPFIKINFDKKIEENNPKIVECPEKCCHCHSNKVDFVLKICNINTGQSDTGTIIDVQVEGTVQPFSVFVAIIEVVVTRASGKIDKYYQTDEYDNSLSDSPLLINKTYSIAIVPKLGTGDTTDMNFYGSYKA</sequence>
<comment type="caution">
    <text evidence="1">The sequence shown here is derived from an EMBL/GenBank/DDBJ whole genome shotgun (WGS) entry which is preliminary data.</text>
</comment>